<feature type="compositionally biased region" description="Acidic residues" evidence="1">
    <location>
        <begin position="1"/>
        <end position="17"/>
    </location>
</feature>
<sequence length="99" mass="11140">MQQEGEEEEKVDPDGEDGVSSRGDRRFCTPLVLRLRQRFSPPLPRRFRCGAALTWTSTAFFHGKNSLLQASLMQKLAARAHGPFSIVFAADCCCWGKHE</sequence>
<evidence type="ECO:0000313" key="3">
    <source>
        <dbReference type="Proteomes" id="UP001054889"/>
    </source>
</evidence>
<protein>
    <submittedName>
        <fullName evidence="2">Uncharacterized protein</fullName>
    </submittedName>
</protein>
<gene>
    <name evidence="2" type="primary">gb11587</name>
    <name evidence="2" type="ORF">PR202_gb11587</name>
</gene>
<name>A0AAV5ENU0_ELECO</name>
<evidence type="ECO:0000313" key="2">
    <source>
        <dbReference type="EMBL" id="GJN23895.1"/>
    </source>
</evidence>
<evidence type="ECO:0000256" key="1">
    <source>
        <dbReference type="SAM" id="MobiDB-lite"/>
    </source>
</evidence>
<dbReference type="Proteomes" id="UP001054889">
    <property type="component" value="Unassembled WGS sequence"/>
</dbReference>
<dbReference type="AlphaFoldDB" id="A0AAV5ENU0"/>
<reference evidence="2" key="2">
    <citation type="submission" date="2021-12" db="EMBL/GenBank/DDBJ databases">
        <title>Resequencing data analysis of finger millet.</title>
        <authorList>
            <person name="Hatakeyama M."/>
            <person name="Aluri S."/>
            <person name="Balachadran M.T."/>
            <person name="Sivarajan S.R."/>
            <person name="Poveda L."/>
            <person name="Shimizu-Inatsugi R."/>
            <person name="Schlapbach R."/>
            <person name="Sreeman S.M."/>
            <person name="Shimizu K.K."/>
        </authorList>
    </citation>
    <scope>NUCLEOTIDE SEQUENCE</scope>
</reference>
<comment type="caution">
    <text evidence="2">The sequence shown here is derived from an EMBL/GenBank/DDBJ whole genome shotgun (WGS) entry which is preliminary data.</text>
</comment>
<proteinExistence type="predicted"/>
<accession>A0AAV5ENU0</accession>
<feature type="region of interest" description="Disordered" evidence="1">
    <location>
        <begin position="1"/>
        <end position="24"/>
    </location>
</feature>
<dbReference type="EMBL" id="BQKI01000076">
    <property type="protein sequence ID" value="GJN23895.1"/>
    <property type="molecule type" value="Genomic_DNA"/>
</dbReference>
<reference evidence="2" key="1">
    <citation type="journal article" date="2018" name="DNA Res.">
        <title>Multiple hybrid de novo genome assembly of finger millet, an orphan allotetraploid crop.</title>
        <authorList>
            <person name="Hatakeyama M."/>
            <person name="Aluri S."/>
            <person name="Balachadran M.T."/>
            <person name="Sivarajan S.R."/>
            <person name="Patrignani A."/>
            <person name="Gruter S."/>
            <person name="Poveda L."/>
            <person name="Shimizu-Inatsugi R."/>
            <person name="Baeten J."/>
            <person name="Francoijs K.J."/>
            <person name="Nataraja K.N."/>
            <person name="Reddy Y.A.N."/>
            <person name="Phadnis S."/>
            <person name="Ravikumar R.L."/>
            <person name="Schlapbach R."/>
            <person name="Sreeman S.M."/>
            <person name="Shimizu K.K."/>
        </authorList>
    </citation>
    <scope>NUCLEOTIDE SEQUENCE</scope>
</reference>
<keyword evidence="3" id="KW-1185">Reference proteome</keyword>
<organism evidence="2 3">
    <name type="scientific">Eleusine coracana subsp. coracana</name>
    <dbReference type="NCBI Taxonomy" id="191504"/>
    <lineage>
        <taxon>Eukaryota</taxon>
        <taxon>Viridiplantae</taxon>
        <taxon>Streptophyta</taxon>
        <taxon>Embryophyta</taxon>
        <taxon>Tracheophyta</taxon>
        <taxon>Spermatophyta</taxon>
        <taxon>Magnoliopsida</taxon>
        <taxon>Liliopsida</taxon>
        <taxon>Poales</taxon>
        <taxon>Poaceae</taxon>
        <taxon>PACMAD clade</taxon>
        <taxon>Chloridoideae</taxon>
        <taxon>Cynodonteae</taxon>
        <taxon>Eleusininae</taxon>
        <taxon>Eleusine</taxon>
    </lineage>
</organism>